<gene>
    <name evidence="1" type="ORF">BTO14_15650</name>
</gene>
<proteinExistence type="predicted"/>
<evidence type="ECO:0008006" key="3">
    <source>
        <dbReference type="Google" id="ProtNLM"/>
    </source>
</evidence>
<dbReference type="InterPro" id="IPR025396">
    <property type="entry name" value="DUF4302"/>
</dbReference>
<keyword evidence="2" id="KW-1185">Reference proteome</keyword>
<comment type="caution">
    <text evidence="1">The sequence shown here is derived from an EMBL/GenBank/DDBJ whole genome shotgun (WGS) entry which is preliminary data.</text>
</comment>
<name>A0A2P6C947_9FLAO</name>
<dbReference type="Pfam" id="PF14135">
    <property type="entry name" value="DUF4302"/>
    <property type="match status" value="1"/>
</dbReference>
<reference evidence="1 2" key="1">
    <citation type="submission" date="2016-12" db="EMBL/GenBank/DDBJ databases">
        <title>Trade-off between light-utilization and light-protection in marine flavobacteria.</title>
        <authorList>
            <person name="Kumagai Y."/>
            <person name="Yoshizawa S."/>
            <person name="Kogure K."/>
            <person name="Iwasaki W."/>
        </authorList>
    </citation>
    <scope>NUCLEOTIDE SEQUENCE [LARGE SCALE GENOMIC DNA]</scope>
    <source>
        <strain evidence="1 2">KCTC 12100</strain>
    </source>
</reference>
<organism evidence="1 2">
    <name type="scientific">Polaribacter butkevichii</name>
    <dbReference type="NCBI Taxonomy" id="218490"/>
    <lineage>
        <taxon>Bacteria</taxon>
        <taxon>Pseudomonadati</taxon>
        <taxon>Bacteroidota</taxon>
        <taxon>Flavobacteriia</taxon>
        <taxon>Flavobacteriales</taxon>
        <taxon>Flavobacteriaceae</taxon>
    </lineage>
</organism>
<sequence>MKKFKINKYQLILAFCLVVFNSCQDNSDPELLFDDVPTVRIEKSISELKTSLQSSENGWKTTYFTDDTELGGFTFLFDFISDSEVIMDSDFGTPDVSTASLYDITLGSTIKLTFTTKNVIHELSDSNNYPDDDLRGQGYKGSFEFLYFKTDGEDILFKSNRDRDIIIRFSKASKEDWAGLTTQNRSMLETNIPIDPLKSVFRNLTLESGGKTTLYSFSFNDARRFATVTAITKDAEKTDLSFGVAPTPTGFIISPALEIDNVTLNEFVYNVESDEFVAEVDGVKLTLNYADELNFLLPFYDFGNEPSGNNSIRVLRTNSDFTSIDQSSEPFVNFFNDFVQHFIDTQSGRRISRVYIRNLDTAPYVHIYYFSGANEFSLRFPCTYTITETTIGNKIVKLLETVPVNTSRRSGALPLLEFLFRDSGFYIQKKENLNANQNTFGLIPVDDTTMLAQWYDF</sequence>
<dbReference type="EMBL" id="MSCK01000002">
    <property type="protein sequence ID" value="PQJ69440.1"/>
    <property type="molecule type" value="Genomic_DNA"/>
</dbReference>
<evidence type="ECO:0000313" key="1">
    <source>
        <dbReference type="EMBL" id="PQJ69440.1"/>
    </source>
</evidence>
<dbReference type="Proteomes" id="UP000247345">
    <property type="component" value="Unassembled WGS sequence"/>
</dbReference>
<dbReference type="OrthoDB" id="1150854at2"/>
<dbReference type="AlphaFoldDB" id="A0A2P6C947"/>
<dbReference type="RefSeq" id="WP_105050370.1">
    <property type="nucleotide sequence ID" value="NZ_CP150661.1"/>
</dbReference>
<protein>
    <recommendedName>
        <fullName evidence="3">DUF4302 domain-containing protein</fullName>
    </recommendedName>
</protein>
<evidence type="ECO:0000313" key="2">
    <source>
        <dbReference type="Proteomes" id="UP000247345"/>
    </source>
</evidence>
<accession>A0A2P6C947</accession>